<dbReference type="Pfam" id="PF13560">
    <property type="entry name" value="HTH_31"/>
    <property type="match status" value="1"/>
</dbReference>
<dbReference type="Gene3D" id="1.10.260.40">
    <property type="entry name" value="lambda repressor-like DNA-binding domains"/>
    <property type="match status" value="1"/>
</dbReference>
<protein>
    <submittedName>
        <fullName evidence="2">Transcriptional regulator protein</fullName>
    </submittedName>
</protein>
<gene>
    <name evidence="2" type="ORF">NITHO_370005</name>
</gene>
<evidence type="ECO:0000259" key="1">
    <source>
        <dbReference type="Pfam" id="PF17765"/>
    </source>
</evidence>
<dbReference type="InterPro" id="IPR010982">
    <property type="entry name" value="Lambda_DNA-bd_dom_sf"/>
</dbReference>
<dbReference type="AlphaFoldDB" id="I4EIX1"/>
<dbReference type="Proteomes" id="UP000004221">
    <property type="component" value="Unassembled WGS sequence"/>
</dbReference>
<comment type="caution">
    <text evidence="2">The sequence shown here is derived from an EMBL/GenBank/DDBJ whole genome shotgun (WGS) entry which is preliminary data.</text>
</comment>
<sequence>MAERADISVTWYTWLEQGRSIRLSESALNRLADALLLNPAERLYLFTLARPDLPLNVSPVEATSTPELQHLLDAQDANPAQLLGPRLEVMAWNRTSGRVFVDFGRLPPSEHHLVWQMFANPAMRRMIVDWEAHAKNLLAVFRAQCGRFPGDPACAALISALQETSEEFRAWWPRHDVGGQMITRKELNHPTVGRLVLEQHVFHPHEPADFTILLYTPLPGTGTASKLHQLAALHVPRTGAKYEQQGS</sequence>
<dbReference type="Pfam" id="PF17765">
    <property type="entry name" value="MLTR_LBD"/>
    <property type="match status" value="1"/>
</dbReference>
<evidence type="ECO:0000313" key="2">
    <source>
        <dbReference type="EMBL" id="CCF84633.1"/>
    </source>
</evidence>
<dbReference type="PANTHER" id="PTHR35010">
    <property type="entry name" value="BLL4672 PROTEIN-RELATED"/>
    <property type="match status" value="1"/>
</dbReference>
<keyword evidence="3" id="KW-1185">Reference proteome</keyword>
<reference evidence="2 3" key="1">
    <citation type="journal article" date="2012" name="ISME J.">
        <title>Nitrification expanded: discovery, physiology and genomics of a nitrite-oxidizing bacterium from the phylum Chloroflexi.</title>
        <authorList>
            <person name="Sorokin D.Y."/>
            <person name="Lucker S."/>
            <person name="Vejmelkova D."/>
            <person name="Kostrikina N.A."/>
            <person name="Kleerebezem R."/>
            <person name="Rijpstra W.I."/>
            <person name="Damste J.S."/>
            <person name="Le Paslier D."/>
            <person name="Muyzer G."/>
            <person name="Wagner M."/>
            <person name="van Loosdrecht M.C."/>
            <person name="Daims H."/>
        </authorList>
    </citation>
    <scope>NUCLEOTIDE SEQUENCE [LARGE SCALE GENOMIC DNA]</scope>
    <source>
        <strain evidence="3">none</strain>
    </source>
</reference>
<dbReference type="CDD" id="cd00093">
    <property type="entry name" value="HTH_XRE"/>
    <property type="match status" value="1"/>
</dbReference>
<proteinExistence type="predicted"/>
<dbReference type="InterPro" id="IPR001387">
    <property type="entry name" value="Cro/C1-type_HTH"/>
</dbReference>
<dbReference type="GO" id="GO:0003677">
    <property type="term" value="F:DNA binding"/>
    <property type="evidence" value="ECO:0007669"/>
    <property type="project" value="InterPro"/>
</dbReference>
<accession>I4EIX1</accession>
<organism evidence="2 3">
    <name type="scientific">Nitrolancea hollandica Lb</name>
    <dbReference type="NCBI Taxonomy" id="1129897"/>
    <lineage>
        <taxon>Bacteria</taxon>
        <taxon>Pseudomonadati</taxon>
        <taxon>Thermomicrobiota</taxon>
        <taxon>Thermomicrobia</taxon>
        <taxon>Sphaerobacterales</taxon>
        <taxon>Sphaerobacterineae</taxon>
        <taxon>Sphaerobacteraceae</taxon>
        <taxon>Nitrolancea</taxon>
    </lineage>
</organism>
<dbReference type="EMBL" id="CAGS01000301">
    <property type="protein sequence ID" value="CCF84633.1"/>
    <property type="molecule type" value="Genomic_DNA"/>
</dbReference>
<dbReference type="InterPro" id="IPR041413">
    <property type="entry name" value="MLTR_LBD"/>
</dbReference>
<dbReference type="Gene3D" id="3.30.450.180">
    <property type="match status" value="1"/>
</dbReference>
<evidence type="ECO:0000313" key="3">
    <source>
        <dbReference type="Proteomes" id="UP000004221"/>
    </source>
</evidence>
<feature type="domain" description="MmyB-like transcription regulator ligand binding" evidence="1">
    <location>
        <begin position="66"/>
        <end position="230"/>
    </location>
</feature>
<name>I4EIX1_9BACT</name>